<evidence type="ECO:0000313" key="2">
    <source>
        <dbReference type="Proteomes" id="UP000029447"/>
    </source>
</evidence>
<proteinExistence type="predicted"/>
<name>A0ABR4VJZ4_9GAMM</name>
<accession>A0ABR4VJZ4</accession>
<organism evidence="1 2">
    <name type="scientific">Pectobacterium odoriferum</name>
    <dbReference type="NCBI Taxonomy" id="78398"/>
    <lineage>
        <taxon>Bacteria</taxon>
        <taxon>Pseudomonadati</taxon>
        <taxon>Pseudomonadota</taxon>
        <taxon>Gammaproteobacteria</taxon>
        <taxon>Enterobacterales</taxon>
        <taxon>Pectobacteriaceae</taxon>
        <taxon>Pectobacterium</taxon>
    </lineage>
</organism>
<dbReference type="RefSeq" id="WP_044208317.1">
    <property type="nucleotide sequence ID" value="NZ_JQOF01000028.1"/>
</dbReference>
<dbReference type="Proteomes" id="UP000029447">
    <property type="component" value="Unassembled WGS sequence"/>
</dbReference>
<reference evidence="1 2" key="1">
    <citation type="submission" date="2014-08" db="EMBL/GenBank/DDBJ databases">
        <title>Genome sequences of NCPPB Pectobacterium isolates.</title>
        <authorList>
            <person name="Glover R.H."/>
            <person name="Sapp M."/>
            <person name="Elphinstone J."/>
        </authorList>
    </citation>
    <scope>NUCLEOTIDE SEQUENCE [LARGE SCALE GENOMIC DNA]</scope>
    <source>
        <strain evidence="1 2">NCPPB3841</strain>
    </source>
</reference>
<evidence type="ECO:0000313" key="1">
    <source>
        <dbReference type="EMBL" id="KGA39691.1"/>
    </source>
</evidence>
<keyword evidence="2" id="KW-1185">Reference proteome</keyword>
<dbReference type="EMBL" id="JQOF01000028">
    <property type="protein sequence ID" value="KGA39691.1"/>
    <property type="molecule type" value="Genomic_DNA"/>
</dbReference>
<sequence>MSLPIINILKEPYVRWNMRLMRPDEIGVIIPDGPGPNVREGLKCNITDPVSAAIYAINEAGTDNGLTIHIENMVKKHGSWARSMPPVTPKDIARYQSHYPNCDLASVSNTIKEVGSVLSEGQYLFHGGFWPTAHGKNAQFVTTRPLSTTLSPNVAFAETLHGGKAYDAGRIDILVLKVKNPCTKIFAFKHKGTNLGHEMEILFASGATLKYIREQYIEDITVGKCLPGSFHTQTKMVPAYIVEVEIS</sequence>
<protein>
    <submittedName>
        <fullName evidence="1">Uncharacterized protein</fullName>
    </submittedName>
</protein>
<dbReference type="GeneID" id="93388636"/>
<gene>
    <name evidence="1" type="ORF">KU75_21170</name>
</gene>
<comment type="caution">
    <text evidence="1">The sequence shown here is derived from an EMBL/GenBank/DDBJ whole genome shotgun (WGS) entry which is preliminary data.</text>
</comment>